<dbReference type="FunFam" id="3.30.200.20:FF:000268">
    <property type="entry name" value="probable receptor-like serine/threonine-protein kinase At5g57670"/>
    <property type="match status" value="1"/>
</dbReference>
<dbReference type="FunFam" id="1.10.510.10:FF:000284">
    <property type="entry name" value="Putative receptor-like serine/threonine-protein kinase"/>
    <property type="match status" value="1"/>
</dbReference>
<feature type="compositionally biased region" description="Basic and acidic residues" evidence="6">
    <location>
        <begin position="239"/>
        <end position="248"/>
    </location>
</feature>
<protein>
    <recommendedName>
        <fullName evidence="7">Protein kinase domain-containing protein</fullName>
    </recommendedName>
</protein>
<dbReference type="SMART" id="SM00220">
    <property type="entry name" value="S_TKc"/>
    <property type="match status" value="1"/>
</dbReference>
<name>A0AAV8QJ61_ENSVE</name>
<feature type="domain" description="Protein kinase" evidence="7">
    <location>
        <begin position="305"/>
        <end position="560"/>
    </location>
</feature>
<evidence type="ECO:0000256" key="3">
    <source>
        <dbReference type="ARBA" id="ARBA00022777"/>
    </source>
</evidence>
<reference evidence="8 9" key="1">
    <citation type="submission" date="2022-12" db="EMBL/GenBank/DDBJ databases">
        <title>Chromosome-scale assembly of the Ensete ventricosum genome.</title>
        <authorList>
            <person name="Dussert Y."/>
            <person name="Stocks J."/>
            <person name="Wendawek A."/>
            <person name="Woldeyes F."/>
            <person name="Nichols R.A."/>
            <person name="Borrell J.S."/>
        </authorList>
    </citation>
    <scope>NUCLEOTIDE SEQUENCE [LARGE SCALE GENOMIC DNA]</scope>
    <source>
        <strain evidence="9">cv. Maze</strain>
        <tissue evidence="8">Seeds</tissue>
    </source>
</reference>
<dbReference type="InterPro" id="IPR008271">
    <property type="entry name" value="Ser/Thr_kinase_AS"/>
</dbReference>
<dbReference type="PANTHER" id="PTHR47987">
    <property type="entry name" value="OS08G0249100 PROTEIN"/>
    <property type="match status" value="1"/>
</dbReference>
<dbReference type="InterPro" id="IPR000719">
    <property type="entry name" value="Prot_kinase_dom"/>
</dbReference>
<proteinExistence type="predicted"/>
<evidence type="ECO:0000256" key="6">
    <source>
        <dbReference type="SAM" id="MobiDB-lite"/>
    </source>
</evidence>
<dbReference type="Gene3D" id="3.30.200.20">
    <property type="entry name" value="Phosphorylase Kinase, domain 1"/>
    <property type="match status" value="1"/>
</dbReference>
<keyword evidence="4 5" id="KW-0067">ATP-binding</keyword>
<keyword evidence="9" id="KW-1185">Reference proteome</keyword>
<evidence type="ECO:0000256" key="2">
    <source>
        <dbReference type="ARBA" id="ARBA00022741"/>
    </source>
</evidence>
<dbReference type="GO" id="GO:0004672">
    <property type="term" value="F:protein kinase activity"/>
    <property type="evidence" value="ECO:0007669"/>
    <property type="project" value="InterPro"/>
</dbReference>
<evidence type="ECO:0000256" key="5">
    <source>
        <dbReference type="PROSITE-ProRule" id="PRU10141"/>
    </source>
</evidence>
<sequence length="650" mass="71794">MAVLQAGSQEKKGGAQCVMVGLQMDANGKELLDWAIHRVAERGDRIMAVHVCRDSDLRNTITTLSLITMLDEYLAAYEGACSVKQVVLVGRVARGNSIRKALVKEAKLCAAMKVIVGVNKHSSIGGSAPLAKYCAKKLPSATAVIAVQNGKIIFEKGATKPSPGEESKRRSLQNLLSPVTVSSKDKTSKETLKPSDSGFGGGKEEATPNDSNHVTKQMRQLPEPRLGWPLLRRAAPGRTGEEAERADPARKMSVVQWVMTLPDRTLSSAQPSLQLTEELNTILSSSDLSCKWFGYEELLRSTKQFSSENLIGKGGSSRVYRGCLQSGHQVAIKLSKLSAEASKDFLLEVHIITKLQHSRVVSLLGICVEETTLISVYKYFPNGSLEEKLHGDKVKHLLPWDKRFKVAVGIAEALSYLHHGCPRPVIHRDVKSSNILLNDAFEPQLSDFGLAMWAPTTTSGFLTQSHVVGTFGYIAPEYFMYGRVSNKIDVYAYGVVLLELVTGRKRIDDENPKGEESLVMWAARIIERGDDLMDLLDPDLDENYDKDQMRRMILAASLCITRVARLRPQIDKIRSLLQGEEDMETWISRQADSMADCPDDEAPYPASDSHRGLPVLEAEDDASVTSFGQTHAGSWEEYLRGRWSRSSSFD</sequence>
<comment type="caution">
    <text evidence="8">The sequence shown here is derived from an EMBL/GenBank/DDBJ whole genome shotgun (WGS) entry which is preliminary data.</text>
</comment>
<dbReference type="Pfam" id="PF00069">
    <property type="entry name" value="Pkinase"/>
    <property type="match status" value="1"/>
</dbReference>
<dbReference type="PROSITE" id="PS00107">
    <property type="entry name" value="PROTEIN_KINASE_ATP"/>
    <property type="match status" value="1"/>
</dbReference>
<feature type="compositionally biased region" description="Basic and acidic residues" evidence="6">
    <location>
        <begin position="156"/>
        <end position="169"/>
    </location>
</feature>
<dbReference type="SUPFAM" id="SSF56112">
    <property type="entry name" value="Protein kinase-like (PK-like)"/>
    <property type="match status" value="1"/>
</dbReference>
<feature type="region of interest" description="Disordered" evidence="6">
    <location>
        <begin position="156"/>
        <end position="248"/>
    </location>
</feature>
<dbReference type="GO" id="GO:0005524">
    <property type="term" value="F:ATP binding"/>
    <property type="evidence" value="ECO:0007669"/>
    <property type="project" value="UniProtKB-UniRule"/>
</dbReference>
<dbReference type="Gene3D" id="1.10.510.10">
    <property type="entry name" value="Transferase(Phosphotransferase) domain 1"/>
    <property type="match status" value="1"/>
</dbReference>
<keyword evidence="2 5" id="KW-0547">Nucleotide-binding</keyword>
<evidence type="ECO:0000313" key="8">
    <source>
        <dbReference type="EMBL" id="KAJ8511291.1"/>
    </source>
</evidence>
<dbReference type="Proteomes" id="UP001222027">
    <property type="component" value="Unassembled WGS sequence"/>
</dbReference>
<evidence type="ECO:0000313" key="9">
    <source>
        <dbReference type="Proteomes" id="UP001222027"/>
    </source>
</evidence>
<feature type="binding site" evidence="5">
    <location>
        <position position="333"/>
    </location>
    <ligand>
        <name>ATP</name>
        <dbReference type="ChEBI" id="CHEBI:30616"/>
    </ligand>
</feature>
<dbReference type="InterPro" id="IPR046958">
    <property type="entry name" value="RBK1/2/STUNTED"/>
</dbReference>
<feature type="compositionally biased region" description="Basic and acidic residues" evidence="6">
    <location>
        <begin position="183"/>
        <end position="193"/>
    </location>
</feature>
<dbReference type="PANTHER" id="PTHR47987:SF11">
    <property type="entry name" value="RECEPTOR-LIKE CYTOSOLIC SERINE_THREONINE-PROTEIN KINASE RBK1 ISOFORM X1"/>
    <property type="match status" value="1"/>
</dbReference>
<dbReference type="InterPro" id="IPR017441">
    <property type="entry name" value="Protein_kinase_ATP_BS"/>
</dbReference>
<feature type="region of interest" description="Disordered" evidence="6">
    <location>
        <begin position="594"/>
        <end position="628"/>
    </location>
</feature>
<dbReference type="EMBL" id="JAQQAF010000001">
    <property type="protein sequence ID" value="KAJ8511291.1"/>
    <property type="molecule type" value="Genomic_DNA"/>
</dbReference>
<keyword evidence="1" id="KW-0808">Transferase</keyword>
<evidence type="ECO:0000259" key="7">
    <source>
        <dbReference type="PROSITE" id="PS50011"/>
    </source>
</evidence>
<keyword evidence="3" id="KW-0418">Kinase</keyword>
<dbReference type="AlphaFoldDB" id="A0AAV8QJ61"/>
<gene>
    <name evidence="8" type="ORF">OPV22_001725</name>
</gene>
<dbReference type="InterPro" id="IPR011009">
    <property type="entry name" value="Kinase-like_dom_sf"/>
</dbReference>
<dbReference type="PROSITE" id="PS00108">
    <property type="entry name" value="PROTEIN_KINASE_ST"/>
    <property type="match status" value="1"/>
</dbReference>
<evidence type="ECO:0000256" key="4">
    <source>
        <dbReference type="ARBA" id="ARBA00022840"/>
    </source>
</evidence>
<dbReference type="PROSITE" id="PS50011">
    <property type="entry name" value="PROTEIN_KINASE_DOM"/>
    <property type="match status" value="1"/>
</dbReference>
<feature type="compositionally biased region" description="Polar residues" evidence="6">
    <location>
        <begin position="172"/>
        <end position="182"/>
    </location>
</feature>
<evidence type="ECO:0000256" key="1">
    <source>
        <dbReference type="ARBA" id="ARBA00022679"/>
    </source>
</evidence>
<accession>A0AAV8QJ61</accession>
<feature type="compositionally biased region" description="Polar residues" evidence="6">
    <location>
        <begin position="208"/>
        <end position="218"/>
    </location>
</feature>
<organism evidence="8 9">
    <name type="scientific">Ensete ventricosum</name>
    <name type="common">Abyssinian banana</name>
    <name type="synonym">Musa ensete</name>
    <dbReference type="NCBI Taxonomy" id="4639"/>
    <lineage>
        <taxon>Eukaryota</taxon>
        <taxon>Viridiplantae</taxon>
        <taxon>Streptophyta</taxon>
        <taxon>Embryophyta</taxon>
        <taxon>Tracheophyta</taxon>
        <taxon>Spermatophyta</taxon>
        <taxon>Magnoliopsida</taxon>
        <taxon>Liliopsida</taxon>
        <taxon>Zingiberales</taxon>
        <taxon>Musaceae</taxon>
        <taxon>Ensete</taxon>
    </lineage>
</organism>